<sequence>MKLAQKYNRVNLFTTLIILVMSGAIYYFAIHYILTSKLDNDLKIEEEEIIASVQKYNKLPLPSDFKDQKVTYKELGTTEEVERYFVNTSYYNQDEKDSEPGRSLITTVKAGDRSYAVTITKSSLEAEDLVRLIFLITLGVIILLLISLTVVNRFILSSLWRPFYDILKQLKAFNLADKNEVSVQQTQIDEFQELNQSVIAMSARVRQDYKELKSFTDNASHEMMTPLAVINSKLDTLIQTEALSDRQGELIEDVYLAVNKLSRLNQSLLLLAKIENNLIKDEEDVSLDILVAQKLRQFNELFIANEIQVEKKLEARQLYMSKYLADIMLNNLINNAIRHNVQNGEILVELSAGVLSISNTGAGKALDGNRPFERFYKDPASEGAGLGLAITSQICNLYHYKLSYSYRAGRHIFSIKF</sequence>
<feature type="transmembrane region" description="Helical" evidence="8">
    <location>
        <begin position="12"/>
        <end position="34"/>
    </location>
</feature>
<dbReference type="SMART" id="SM00387">
    <property type="entry name" value="HATPase_c"/>
    <property type="match status" value="1"/>
</dbReference>
<keyword evidence="3" id="KW-0597">Phosphoprotein</keyword>
<dbReference type="PANTHER" id="PTHR45436">
    <property type="entry name" value="SENSOR HISTIDINE KINASE YKOH"/>
    <property type="match status" value="1"/>
</dbReference>
<dbReference type="InterPro" id="IPR036097">
    <property type="entry name" value="HisK_dim/P_sf"/>
</dbReference>
<evidence type="ECO:0000313" key="10">
    <source>
        <dbReference type="EMBL" id="KIO75279.1"/>
    </source>
</evidence>
<gene>
    <name evidence="10" type="ORF">TH53_21500</name>
</gene>
<dbReference type="GO" id="GO:0000155">
    <property type="term" value="F:phosphorelay sensor kinase activity"/>
    <property type="evidence" value="ECO:0007669"/>
    <property type="project" value="InterPro"/>
</dbReference>
<dbReference type="Pfam" id="PF02518">
    <property type="entry name" value="HATPase_c"/>
    <property type="match status" value="1"/>
</dbReference>
<evidence type="ECO:0000259" key="9">
    <source>
        <dbReference type="PROSITE" id="PS50109"/>
    </source>
</evidence>
<dbReference type="RefSeq" id="WP_041885438.1">
    <property type="nucleotide sequence ID" value="NZ_CP157278.1"/>
</dbReference>
<dbReference type="InterPro" id="IPR036890">
    <property type="entry name" value="HATPase_C_sf"/>
</dbReference>
<feature type="domain" description="Histidine kinase" evidence="9">
    <location>
        <begin position="218"/>
        <end position="417"/>
    </location>
</feature>
<dbReference type="Gene3D" id="3.30.565.10">
    <property type="entry name" value="Histidine kinase-like ATPase, C-terminal domain"/>
    <property type="match status" value="1"/>
</dbReference>
<dbReference type="Gene3D" id="1.10.287.130">
    <property type="match status" value="1"/>
</dbReference>
<comment type="caution">
    <text evidence="10">The sequence shown here is derived from an EMBL/GenBank/DDBJ whole genome shotgun (WGS) entry which is preliminary data.</text>
</comment>
<dbReference type="PANTHER" id="PTHR45436:SF5">
    <property type="entry name" value="SENSOR HISTIDINE KINASE TRCS"/>
    <property type="match status" value="1"/>
</dbReference>
<evidence type="ECO:0000256" key="7">
    <source>
        <dbReference type="ARBA" id="ARBA00022989"/>
    </source>
</evidence>
<evidence type="ECO:0000256" key="2">
    <source>
        <dbReference type="ARBA" id="ARBA00012438"/>
    </source>
</evidence>
<dbReference type="InterPro" id="IPR005467">
    <property type="entry name" value="His_kinase_dom"/>
</dbReference>
<dbReference type="CDD" id="cd00082">
    <property type="entry name" value="HisKA"/>
    <property type="match status" value="1"/>
</dbReference>
<keyword evidence="6 10" id="KW-0418">Kinase</keyword>
<keyword evidence="11" id="KW-1185">Reference proteome</keyword>
<dbReference type="InterPro" id="IPR003661">
    <property type="entry name" value="HisK_dim/P_dom"/>
</dbReference>
<dbReference type="EMBL" id="JXRA01000108">
    <property type="protein sequence ID" value="KIO75279.1"/>
    <property type="molecule type" value="Genomic_DNA"/>
</dbReference>
<evidence type="ECO:0000256" key="3">
    <source>
        <dbReference type="ARBA" id="ARBA00022553"/>
    </source>
</evidence>
<evidence type="ECO:0000313" key="11">
    <source>
        <dbReference type="Proteomes" id="UP000032049"/>
    </source>
</evidence>
<dbReference type="SMART" id="SM00388">
    <property type="entry name" value="HisKA"/>
    <property type="match status" value="1"/>
</dbReference>
<dbReference type="PROSITE" id="PS50109">
    <property type="entry name" value="HIS_KIN"/>
    <property type="match status" value="1"/>
</dbReference>
<keyword evidence="7 8" id="KW-1133">Transmembrane helix</keyword>
<dbReference type="STRING" id="1503925.TH53_21500"/>
<accession>A0A0D0FS49</accession>
<reference evidence="10 11" key="1">
    <citation type="submission" date="2015-01" db="EMBL/GenBank/DDBJ databases">
        <title>Draft genome sequence of Pedobacter sp. NL19 isolated from sludge of an effluent treatment pond in an abandoned uranium mine.</title>
        <authorList>
            <person name="Santos T."/>
            <person name="Caetano T."/>
            <person name="Covas C."/>
            <person name="Cruz A."/>
            <person name="Mendo S."/>
        </authorList>
    </citation>
    <scope>NUCLEOTIDE SEQUENCE [LARGE SCALE GENOMIC DNA]</scope>
    <source>
        <strain evidence="10 11">NL19</strain>
    </source>
</reference>
<dbReference type="Pfam" id="PF00512">
    <property type="entry name" value="HisKA"/>
    <property type="match status" value="1"/>
</dbReference>
<keyword evidence="4" id="KW-0808">Transferase</keyword>
<keyword evidence="5 8" id="KW-0812">Transmembrane</keyword>
<evidence type="ECO:0000256" key="8">
    <source>
        <dbReference type="SAM" id="Phobius"/>
    </source>
</evidence>
<evidence type="ECO:0000256" key="5">
    <source>
        <dbReference type="ARBA" id="ARBA00022692"/>
    </source>
</evidence>
<evidence type="ECO:0000256" key="6">
    <source>
        <dbReference type="ARBA" id="ARBA00022777"/>
    </source>
</evidence>
<feature type="transmembrane region" description="Helical" evidence="8">
    <location>
        <begin position="129"/>
        <end position="151"/>
    </location>
</feature>
<dbReference type="GO" id="GO:0005886">
    <property type="term" value="C:plasma membrane"/>
    <property type="evidence" value="ECO:0007669"/>
    <property type="project" value="TreeGrafter"/>
</dbReference>
<organism evidence="10 11">
    <name type="scientific">Pedobacter lusitanus</name>
    <dbReference type="NCBI Taxonomy" id="1503925"/>
    <lineage>
        <taxon>Bacteria</taxon>
        <taxon>Pseudomonadati</taxon>
        <taxon>Bacteroidota</taxon>
        <taxon>Sphingobacteriia</taxon>
        <taxon>Sphingobacteriales</taxon>
        <taxon>Sphingobacteriaceae</taxon>
        <taxon>Pedobacter</taxon>
    </lineage>
</organism>
<dbReference type="CDD" id="cd00075">
    <property type="entry name" value="HATPase"/>
    <property type="match status" value="1"/>
</dbReference>
<name>A0A0D0FS49_9SPHI</name>
<dbReference type="InterPro" id="IPR003594">
    <property type="entry name" value="HATPase_dom"/>
</dbReference>
<dbReference type="OrthoDB" id="1522504at2"/>
<dbReference type="SUPFAM" id="SSF55874">
    <property type="entry name" value="ATPase domain of HSP90 chaperone/DNA topoisomerase II/histidine kinase"/>
    <property type="match status" value="1"/>
</dbReference>
<evidence type="ECO:0000256" key="4">
    <source>
        <dbReference type="ARBA" id="ARBA00022679"/>
    </source>
</evidence>
<dbReference type="Proteomes" id="UP000032049">
    <property type="component" value="Unassembled WGS sequence"/>
</dbReference>
<dbReference type="AlphaFoldDB" id="A0A0D0FS49"/>
<dbReference type="InterPro" id="IPR050428">
    <property type="entry name" value="TCS_sensor_his_kinase"/>
</dbReference>
<protein>
    <recommendedName>
        <fullName evidence="2">histidine kinase</fullName>
        <ecNumber evidence="2">2.7.13.3</ecNumber>
    </recommendedName>
</protein>
<dbReference type="SUPFAM" id="SSF47384">
    <property type="entry name" value="Homodimeric domain of signal transducing histidine kinase"/>
    <property type="match status" value="1"/>
</dbReference>
<comment type="catalytic activity">
    <reaction evidence="1">
        <text>ATP + protein L-histidine = ADP + protein N-phospho-L-histidine.</text>
        <dbReference type="EC" id="2.7.13.3"/>
    </reaction>
</comment>
<keyword evidence="8" id="KW-0472">Membrane</keyword>
<dbReference type="EC" id="2.7.13.3" evidence="2"/>
<proteinExistence type="predicted"/>
<evidence type="ECO:0000256" key="1">
    <source>
        <dbReference type="ARBA" id="ARBA00000085"/>
    </source>
</evidence>